<dbReference type="InterPro" id="IPR003680">
    <property type="entry name" value="Flavodoxin_fold"/>
</dbReference>
<dbReference type="Pfam" id="PF02525">
    <property type="entry name" value="Flavodoxin_2"/>
    <property type="match status" value="1"/>
</dbReference>
<dbReference type="STRING" id="631.CH53_1249"/>
<evidence type="ECO:0000256" key="1">
    <source>
        <dbReference type="ARBA" id="ARBA00023002"/>
    </source>
</evidence>
<dbReference type="EMBL" id="CPZJ01000004">
    <property type="protein sequence ID" value="CNF41334.1"/>
    <property type="molecule type" value="Genomic_DNA"/>
</dbReference>
<dbReference type="InterPro" id="IPR046980">
    <property type="entry name" value="KefG/KefF"/>
</dbReference>
<evidence type="ECO:0000313" key="4">
    <source>
        <dbReference type="EMBL" id="QGR72859.1"/>
    </source>
</evidence>
<dbReference type="GO" id="GO:0009055">
    <property type="term" value="F:electron transfer activity"/>
    <property type="evidence" value="ECO:0007669"/>
    <property type="project" value="TreeGrafter"/>
</dbReference>
<evidence type="ECO:0000259" key="2">
    <source>
        <dbReference type="Pfam" id="PF02525"/>
    </source>
</evidence>
<evidence type="ECO:0000313" key="6">
    <source>
        <dbReference type="Proteomes" id="UP000424966"/>
    </source>
</evidence>
<keyword evidence="6" id="KW-1185">Reference proteome</keyword>
<reference evidence="4 6" key="2">
    <citation type="submission" date="2019-11" db="EMBL/GenBank/DDBJ databases">
        <title>FDA dAtabase for Regulatory Grade micrObial Sequences (FDA-ARGOS): Supporting development and validation of Infectious Disease Dx tests.</title>
        <authorList>
            <person name="Patel R."/>
            <person name="Rucinski S."/>
            <person name="Tallon L."/>
            <person name="Sadzewicz L."/>
            <person name="Vavikolanu K."/>
            <person name="Mehta A."/>
            <person name="Aluvathingal J."/>
            <person name="Nadendla S."/>
            <person name="Nandy P."/>
            <person name="Geyer C."/>
            <person name="Yan Y."/>
            <person name="Sichtig H."/>
        </authorList>
    </citation>
    <scope>NUCLEOTIDE SEQUENCE [LARGE SCALE GENOMIC DNA]</scope>
    <source>
        <strain evidence="4 6">FDAARGOS_729</strain>
    </source>
</reference>
<dbReference type="Proteomes" id="UP000424966">
    <property type="component" value="Chromosome"/>
</dbReference>
<feature type="domain" description="Flavodoxin-like fold" evidence="2">
    <location>
        <begin position="4"/>
        <end position="162"/>
    </location>
</feature>
<dbReference type="OrthoDB" id="9798454at2"/>
<accession>A0A0T9LZN8</accession>
<dbReference type="Proteomes" id="UP000038750">
    <property type="component" value="Unassembled WGS sequence"/>
</dbReference>
<organism evidence="3 5">
    <name type="scientific">Yersinia intermedia</name>
    <dbReference type="NCBI Taxonomy" id="631"/>
    <lineage>
        <taxon>Bacteria</taxon>
        <taxon>Pseudomonadati</taxon>
        <taxon>Pseudomonadota</taxon>
        <taxon>Gammaproteobacteria</taxon>
        <taxon>Enterobacterales</taxon>
        <taxon>Yersiniaceae</taxon>
        <taxon>Yersinia</taxon>
    </lineage>
</organism>
<dbReference type="Gene3D" id="3.40.50.360">
    <property type="match status" value="1"/>
</dbReference>
<gene>
    <name evidence="3" type="primary">ywrO_1</name>
    <name evidence="3" type="ORF">ERS008530_01115</name>
    <name evidence="4" type="ORF">FOC37_22355</name>
</gene>
<dbReference type="KEGG" id="yin:CH53_1249"/>
<reference evidence="3 5" key="1">
    <citation type="submission" date="2015-03" db="EMBL/GenBank/DDBJ databases">
        <authorList>
            <person name="Murphy D."/>
        </authorList>
    </citation>
    <scope>NUCLEOTIDE SEQUENCE [LARGE SCALE GENOMIC DNA]</scope>
    <source>
        <strain evidence="3 5">BR165/97</strain>
    </source>
</reference>
<dbReference type="RefSeq" id="WP_005186573.1">
    <property type="nucleotide sequence ID" value="NZ_CABHXJ010000003.1"/>
</dbReference>
<dbReference type="SUPFAM" id="SSF52218">
    <property type="entry name" value="Flavoproteins"/>
    <property type="match status" value="1"/>
</dbReference>
<dbReference type="PANTHER" id="PTHR47307">
    <property type="entry name" value="GLUTATHIONE-REGULATED POTASSIUM-EFFLUX SYSTEM ANCILLARY PROTEIN KEFG"/>
    <property type="match status" value="1"/>
</dbReference>
<evidence type="ECO:0000313" key="5">
    <source>
        <dbReference type="Proteomes" id="UP000038750"/>
    </source>
</evidence>
<dbReference type="InterPro" id="IPR029039">
    <property type="entry name" value="Flavoprotein-like_sf"/>
</dbReference>
<dbReference type="eggNOG" id="COG2249">
    <property type="taxonomic scope" value="Bacteria"/>
</dbReference>
<dbReference type="AlphaFoldDB" id="A0A0T9LZN8"/>
<name>A0A0T9LZN8_YERIN</name>
<protein>
    <submittedName>
        <fullName evidence="3 4">Oxidoreductase</fullName>
        <ecNumber evidence="3">1.6.99.-</ecNumber>
    </submittedName>
</protein>
<dbReference type="GeneID" id="58049068"/>
<dbReference type="EC" id="1.6.99.-" evidence="3"/>
<dbReference type="GO" id="GO:0010181">
    <property type="term" value="F:FMN binding"/>
    <property type="evidence" value="ECO:0007669"/>
    <property type="project" value="TreeGrafter"/>
</dbReference>
<proteinExistence type="predicted"/>
<dbReference type="PANTHER" id="PTHR47307:SF1">
    <property type="entry name" value="GLUTATHIONE-REGULATED POTASSIUM-EFFLUX SYSTEM ANCILLARY PROTEIN KEFG"/>
    <property type="match status" value="1"/>
</dbReference>
<evidence type="ECO:0000313" key="3">
    <source>
        <dbReference type="EMBL" id="CNF41334.1"/>
    </source>
</evidence>
<sequence length="174" mass="19640">MSGILVLTSHRHPDESRINRRLIEAIRPLANVTVHELMREYPDFQIDVVREQELLKSHDVIVMMFPFYWYSSPAILSEWQDAVLTHGFAYGSGGNKLQGKPLQLVVSTGGKAQDYTPQGYNRYPALDLLLPFHAMANLTGMDYLPPFLVQGANEMSEDTLDRYVQGVVGLVKGF</sequence>
<dbReference type="EMBL" id="CP046294">
    <property type="protein sequence ID" value="QGR72859.1"/>
    <property type="molecule type" value="Genomic_DNA"/>
</dbReference>
<keyword evidence="1 3" id="KW-0560">Oxidoreductase</keyword>
<dbReference type="GO" id="GO:0003955">
    <property type="term" value="F:NAD(P)H dehydrogenase (quinone) activity"/>
    <property type="evidence" value="ECO:0007669"/>
    <property type="project" value="TreeGrafter"/>
</dbReference>